<evidence type="ECO:0000313" key="2">
    <source>
        <dbReference type="RefSeq" id="XP_023948500.1"/>
    </source>
</evidence>
<organism evidence="1 2">
    <name type="scientific">Bicyclus anynana</name>
    <name type="common">Squinting bush brown butterfly</name>
    <dbReference type="NCBI Taxonomy" id="110368"/>
    <lineage>
        <taxon>Eukaryota</taxon>
        <taxon>Metazoa</taxon>
        <taxon>Ecdysozoa</taxon>
        <taxon>Arthropoda</taxon>
        <taxon>Hexapoda</taxon>
        <taxon>Insecta</taxon>
        <taxon>Pterygota</taxon>
        <taxon>Neoptera</taxon>
        <taxon>Endopterygota</taxon>
        <taxon>Lepidoptera</taxon>
        <taxon>Glossata</taxon>
        <taxon>Ditrysia</taxon>
        <taxon>Papilionoidea</taxon>
        <taxon>Nymphalidae</taxon>
        <taxon>Satyrinae</taxon>
        <taxon>Satyrini</taxon>
        <taxon>Mycalesina</taxon>
        <taxon>Bicyclus</taxon>
    </lineage>
</organism>
<accession>A0A6J1NL53</accession>
<dbReference type="AlphaFoldDB" id="A0A6J1NL53"/>
<sequence>MDQNRVFVRRALHKLLPASIIGEVACFVFYDHHPRDKTRLDVTVCTNSGEILEYYHHELISSLLIETVGHTTDIKILRNSNCELFYLVVLSGEIVIISRKDGLQVHNRVGNVDSFTIDDVECTGLARLRIIRNDDAVPLVFDDNFIILSQSQIDLPNNQTEESPIVKQLMQKLTEAKYTTKHNELKYKDYVNMRQAAAFALYQKATFNLDNAVSTLKLGLSEVSNLLKVSVKEPVIKMCNKKVVMLIKLTNNNNVSIKDVHILFHSDFKQSIEYRTRVFVNTTKSPFWKETDAVIASHNESMLAAVIDLDELQFDETSRINLDVALSFTKSNKTHLMTLESVSIRPLDMMGENFDILYSNVDNNYLVLCIISTSECFDLHLRHITESNDIVTLSDIFHTHLKMDMCLEKLAIHKAKPFHKLHGVVVVFEDNIQGTDIMHVKVYTRFPSQVLALMHYIYDVVPYRIIVTTSDYKISGMGFSLSNYTETPHNKPTNYTECAASIVKQIKIIKEYIDECTAKMMEDGSSEMEDKIGTEVDLMASGVPKFLEFRKKILEESLKGVKSVMSPDDQSSENDMDCMIIDDDA</sequence>
<dbReference type="KEGG" id="bany:112053336"/>
<gene>
    <name evidence="2" type="primary">LOC112053336</name>
</gene>
<proteinExistence type="predicted"/>
<reference evidence="2" key="1">
    <citation type="submission" date="2025-08" db="UniProtKB">
        <authorList>
            <consortium name="RefSeq"/>
        </authorList>
    </citation>
    <scope>IDENTIFICATION</scope>
</reference>
<name>A0A6J1NL53_BICAN</name>
<dbReference type="GeneID" id="112053336"/>
<dbReference type="Proteomes" id="UP001652582">
    <property type="component" value="Chromosome 20"/>
</dbReference>
<dbReference type="RefSeq" id="XP_023948500.1">
    <property type="nucleotide sequence ID" value="XM_024092732.2"/>
</dbReference>
<evidence type="ECO:0000313" key="1">
    <source>
        <dbReference type="Proteomes" id="UP001652582"/>
    </source>
</evidence>
<protein>
    <submittedName>
        <fullName evidence="2">Uncharacterized protein LOC112053336</fullName>
    </submittedName>
</protein>
<keyword evidence="1" id="KW-1185">Reference proteome</keyword>
<dbReference type="OrthoDB" id="7465688at2759"/>